<evidence type="ECO:0000256" key="7">
    <source>
        <dbReference type="ARBA" id="ARBA00023136"/>
    </source>
</evidence>
<evidence type="ECO:0000256" key="10">
    <source>
        <dbReference type="SAM" id="MobiDB-lite"/>
    </source>
</evidence>
<evidence type="ECO:0000256" key="2">
    <source>
        <dbReference type="ARBA" id="ARBA00022475"/>
    </source>
</evidence>
<organism evidence="12 13">
    <name type="scientific">Dryococelus australis</name>
    <dbReference type="NCBI Taxonomy" id="614101"/>
    <lineage>
        <taxon>Eukaryota</taxon>
        <taxon>Metazoa</taxon>
        <taxon>Ecdysozoa</taxon>
        <taxon>Arthropoda</taxon>
        <taxon>Hexapoda</taxon>
        <taxon>Insecta</taxon>
        <taxon>Pterygota</taxon>
        <taxon>Neoptera</taxon>
        <taxon>Polyneoptera</taxon>
        <taxon>Phasmatodea</taxon>
        <taxon>Verophasmatodea</taxon>
        <taxon>Anareolatae</taxon>
        <taxon>Phasmatidae</taxon>
        <taxon>Eurycanthinae</taxon>
        <taxon>Dryococelus</taxon>
    </lineage>
</organism>
<dbReference type="InterPro" id="IPR004117">
    <property type="entry name" value="7tm6_olfct_rcpt"/>
</dbReference>
<keyword evidence="7 11" id="KW-0472">Membrane</keyword>
<evidence type="ECO:0000256" key="8">
    <source>
        <dbReference type="ARBA" id="ARBA00023170"/>
    </source>
</evidence>
<keyword evidence="9" id="KW-0807">Transducer</keyword>
<evidence type="ECO:0000256" key="9">
    <source>
        <dbReference type="ARBA" id="ARBA00023224"/>
    </source>
</evidence>
<dbReference type="Proteomes" id="UP001159363">
    <property type="component" value="Chromosome 16"/>
</dbReference>
<feature type="compositionally biased region" description="Polar residues" evidence="10">
    <location>
        <begin position="147"/>
        <end position="157"/>
    </location>
</feature>
<keyword evidence="13" id="KW-1185">Reference proteome</keyword>
<feature type="region of interest" description="Disordered" evidence="10">
    <location>
        <begin position="147"/>
        <end position="181"/>
    </location>
</feature>
<feature type="transmembrane region" description="Helical" evidence="11">
    <location>
        <begin position="216"/>
        <end position="236"/>
    </location>
</feature>
<proteinExistence type="predicted"/>
<keyword evidence="2" id="KW-1003">Cell membrane</keyword>
<reference evidence="12 13" key="1">
    <citation type="submission" date="2023-02" db="EMBL/GenBank/DDBJ databases">
        <title>LHISI_Scaffold_Assembly.</title>
        <authorList>
            <person name="Stuart O.P."/>
            <person name="Cleave R."/>
            <person name="Magrath M.J.L."/>
            <person name="Mikheyev A.S."/>
        </authorList>
    </citation>
    <scope>NUCLEOTIDE SEQUENCE [LARGE SCALE GENOMIC DNA]</scope>
    <source>
        <strain evidence="12">Daus_M_001</strain>
        <tissue evidence="12">Leg muscle</tissue>
    </source>
</reference>
<evidence type="ECO:0000313" key="13">
    <source>
        <dbReference type="Proteomes" id="UP001159363"/>
    </source>
</evidence>
<feature type="transmembrane region" description="Helical" evidence="11">
    <location>
        <begin position="365"/>
        <end position="391"/>
    </location>
</feature>
<comment type="subcellular location">
    <subcellularLocation>
        <location evidence="1">Cell membrane</location>
        <topology evidence="1">Multi-pass membrane protein</topology>
    </subcellularLocation>
</comment>
<keyword evidence="8" id="KW-0675">Receptor</keyword>
<evidence type="ECO:0000256" key="3">
    <source>
        <dbReference type="ARBA" id="ARBA00022606"/>
    </source>
</evidence>
<keyword evidence="6 11" id="KW-1133">Transmembrane helix</keyword>
<accession>A0ABQ9FZY3</accession>
<evidence type="ECO:0008006" key="14">
    <source>
        <dbReference type="Google" id="ProtNLM"/>
    </source>
</evidence>
<evidence type="ECO:0000256" key="11">
    <source>
        <dbReference type="SAM" id="Phobius"/>
    </source>
</evidence>
<keyword evidence="3" id="KW-0716">Sensory transduction</keyword>
<evidence type="ECO:0000256" key="5">
    <source>
        <dbReference type="ARBA" id="ARBA00022725"/>
    </source>
</evidence>
<feature type="transmembrane region" description="Helical" evidence="11">
    <location>
        <begin position="308"/>
        <end position="331"/>
    </location>
</feature>
<name>A0ABQ9FZY3_9NEOP</name>
<evidence type="ECO:0000256" key="6">
    <source>
        <dbReference type="ARBA" id="ARBA00022989"/>
    </source>
</evidence>
<dbReference type="EMBL" id="JARBHB010000017">
    <property type="protein sequence ID" value="KAJ8865789.1"/>
    <property type="molecule type" value="Genomic_DNA"/>
</dbReference>
<sequence length="491" mass="55086">MSRSERESGSDCFSVLDRLAPHLYDIAHFDPRNAQRCVLEVLKEKQQDFRKHTKTFPSVDACTFRPMNPTGAQKVLHGRTRLATRQLPHGCCLAFRVKRSGAGRKPAPPQVATGRTRQPLSHDPDSPARVSRDRIYLGRQTNRISQLTPHYRSSSESLAEMETLRGPTARGNSAIQVEDFPGNSGMRTASAQVTSLALKMVRVSGLWPTKKNGMQFLVRFLTVSGILMLSLTAASYFLVPREVNYETFDAFCCSATLIPVLFNVATLLCKRDQFEEFVSNLKSFAERTTCKCTMECLMNLAAAENKVVIIYLVILSSGFITRIVLPVASYYRAHQHVNSTFKMGLPIGMYPLGEEENMSLFAALYVFQAVSLILTFVLYFTVEVFVFTLIVHTANQFEVLKILIQNIEFATGDWLRETTDGIRLKSLSESKRACLNKSDVAGTYPGDAGVCSELPTVYIKGNSESEKNEEVSCFWRKFSIYHQEALRSVND</sequence>
<feature type="compositionally biased region" description="Basic and acidic residues" evidence="10">
    <location>
        <begin position="120"/>
        <end position="133"/>
    </location>
</feature>
<comment type="caution">
    <text evidence="12">The sequence shown here is derived from an EMBL/GenBank/DDBJ whole genome shotgun (WGS) entry which is preliminary data.</text>
</comment>
<dbReference type="PANTHER" id="PTHR21137">
    <property type="entry name" value="ODORANT RECEPTOR"/>
    <property type="match status" value="1"/>
</dbReference>
<evidence type="ECO:0000313" key="12">
    <source>
        <dbReference type="EMBL" id="KAJ8865789.1"/>
    </source>
</evidence>
<dbReference type="PANTHER" id="PTHR21137:SF35">
    <property type="entry name" value="ODORANT RECEPTOR 19A-RELATED"/>
    <property type="match status" value="1"/>
</dbReference>
<evidence type="ECO:0000256" key="1">
    <source>
        <dbReference type="ARBA" id="ARBA00004651"/>
    </source>
</evidence>
<gene>
    <name evidence="12" type="ORF">PR048_033311</name>
</gene>
<keyword evidence="4 11" id="KW-0812">Transmembrane</keyword>
<dbReference type="Pfam" id="PF02949">
    <property type="entry name" value="7tm_6"/>
    <property type="match status" value="1"/>
</dbReference>
<protein>
    <recommendedName>
        <fullName evidence="14">Odorant receptor</fullName>
    </recommendedName>
</protein>
<evidence type="ECO:0000256" key="4">
    <source>
        <dbReference type="ARBA" id="ARBA00022692"/>
    </source>
</evidence>
<feature type="region of interest" description="Disordered" evidence="10">
    <location>
        <begin position="101"/>
        <end position="133"/>
    </location>
</feature>
<feature type="transmembrane region" description="Helical" evidence="11">
    <location>
        <begin position="248"/>
        <end position="269"/>
    </location>
</feature>
<keyword evidence="5" id="KW-0552">Olfaction</keyword>